<dbReference type="Proteomes" id="UP001430953">
    <property type="component" value="Unassembled WGS sequence"/>
</dbReference>
<keyword evidence="1" id="KW-0812">Transmembrane</keyword>
<keyword evidence="1" id="KW-1133">Transmembrane helix</keyword>
<comment type="caution">
    <text evidence="2">The sequence shown here is derived from an EMBL/GenBank/DDBJ whole genome shotgun (WGS) entry which is preliminary data.</text>
</comment>
<dbReference type="EMBL" id="JADYXP020000022">
    <property type="protein sequence ID" value="KAL0102469.1"/>
    <property type="molecule type" value="Genomic_DNA"/>
</dbReference>
<evidence type="ECO:0000313" key="2">
    <source>
        <dbReference type="EMBL" id="KAL0102469.1"/>
    </source>
</evidence>
<accession>A0AAW2EJE1</accession>
<gene>
    <name evidence="2" type="ORF">PUN28_018027</name>
</gene>
<keyword evidence="1" id="KW-0472">Membrane</keyword>
<dbReference type="AlphaFoldDB" id="A0AAW2EJE1"/>
<feature type="transmembrane region" description="Helical" evidence="1">
    <location>
        <begin position="77"/>
        <end position="98"/>
    </location>
</feature>
<evidence type="ECO:0000256" key="1">
    <source>
        <dbReference type="SAM" id="Phobius"/>
    </source>
</evidence>
<evidence type="ECO:0000313" key="3">
    <source>
        <dbReference type="Proteomes" id="UP001430953"/>
    </source>
</evidence>
<organism evidence="2 3">
    <name type="scientific">Cardiocondyla obscurior</name>
    <dbReference type="NCBI Taxonomy" id="286306"/>
    <lineage>
        <taxon>Eukaryota</taxon>
        <taxon>Metazoa</taxon>
        <taxon>Ecdysozoa</taxon>
        <taxon>Arthropoda</taxon>
        <taxon>Hexapoda</taxon>
        <taxon>Insecta</taxon>
        <taxon>Pterygota</taxon>
        <taxon>Neoptera</taxon>
        <taxon>Endopterygota</taxon>
        <taxon>Hymenoptera</taxon>
        <taxon>Apocrita</taxon>
        <taxon>Aculeata</taxon>
        <taxon>Formicoidea</taxon>
        <taxon>Formicidae</taxon>
        <taxon>Myrmicinae</taxon>
        <taxon>Cardiocondyla</taxon>
    </lineage>
</organism>
<sequence length="102" mass="11912">MPRRCRRHLPSLKYTRPDIPVPPFPPLRNARFADGISYSRRRVLSGDAQINKPRRAQFAPAVCPAVITAYREITPRLSYFFFSLFFFFISSLLVIQTFRVGY</sequence>
<protein>
    <submittedName>
        <fullName evidence="2">Uncharacterized protein</fullName>
    </submittedName>
</protein>
<name>A0AAW2EJE1_9HYME</name>
<keyword evidence="3" id="KW-1185">Reference proteome</keyword>
<proteinExistence type="predicted"/>
<reference evidence="2 3" key="1">
    <citation type="submission" date="2023-03" db="EMBL/GenBank/DDBJ databases">
        <title>High recombination rates correlate with genetic variation in Cardiocondyla obscurior ants.</title>
        <authorList>
            <person name="Errbii M."/>
        </authorList>
    </citation>
    <scope>NUCLEOTIDE SEQUENCE [LARGE SCALE GENOMIC DNA]</scope>
    <source>
        <strain evidence="2">Alpha-2009</strain>
        <tissue evidence="2">Whole body</tissue>
    </source>
</reference>